<comment type="caution">
    <text evidence="3">The sequence shown here is derived from an EMBL/GenBank/DDBJ whole genome shotgun (WGS) entry which is preliminary data.</text>
</comment>
<dbReference type="PANTHER" id="PTHR10605">
    <property type="entry name" value="HEPARAN SULFATE SULFOTRANSFERASE"/>
    <property type="match status" value="1"/>
</dbReference>
<dbReference type="EMBL" id="JAANNP010000054">
    <property type="protein sequence ID" value="NHC15779.1"/>
    <property type="molecule type" value="Genomic_DNA"/>
</dbReference>
<reference evidence="3 4" key="1">
    <citation type="submission" date="2020-03" db="EMBL/GenBank/DDBJ databases">
        <title>Two novel Motilibacter sp.</title>
        <authorList>
            <person name="Liu S."/>
        </authorList>
    </citation>
    <scope>NUCLEOTIDE SEQUENCE [LARGE SCALE GENOMIC DNA]</scope>
    <source>
        <strain evidence="3 4">E257</strain>
    </source>
</reference>
<evidence type="ECO:0000313" key="3">
    <source>
        <dbReference type="EMBL" id="NHC15779.1"/>
    </source>
</evidence>
<dbReference type="Pfam" id="PF13469">
    <property type="entry name" value="Sulfotransfer_3"/>
    <property type="match status" value="1"/>
</dbReference>
<dbReference type="Gene3D" id="3.40.50.300">
    <property type="entry name" value="P-loop containing nucleotide triphosphate hydrolases"/>
    <property type="match status" value="1"/>
</dbReference>
<evidence type="ECO:0000313" key="4">
    <source>
        <dbReference type="Proteomes" id="UP000800981"/>
    </source>
</evidence>
<dbReference type="InterPro" id="IPR037359">
    <property type="entry name" value="NST/OST"/>
</dbReference>
<evidence type="ECO:0000256" key="1">
    <source>
        <dbReference type="ARBA" id="ARBA00022679"/>
    </source>
</evidence>
<protein>
    <submittedName>
        <fullName evidence="3">Sulfotransferase</fullName>
    </submittedName>
</protein>
<dbReference type="RefSeq" id="WP_166284270.1">
    <property type="nucleotide sequence ID" value="NZ_JAANNP010000054.1"/>
</dbReference>
<gene>
    <name evidence="3" type="ORF">G9H71_18520</name>
</gene>
<keyword evidence="4" id="KW-1185">Reference proteome</keyword>
<dbReference type="PANTHER" id="PTHR10605:SF56">
    <property type="entry name" value="BIFUNCTIONAL HEPARAN SULFATE N-DEACETYLASE_N-SULFOTRANSFERASE"/>
    <property type="match status" value="1"/>
</dbReference>
<evidence type="ECO:0000256" key="2">
    <source>
        <dbReference type="SAM" id="MobiDB-lite"/>
    </source>
</evidence>
<sequence>MALPDFFLVGAPKAGTTALHAALVPHPGLYLSKVKEPKYFLCADEPPARPGQQGQRGPGDAHSAREWVWRRGDYEALFADAPAGALLGESTPFYLYDRGAQERLRAAVPDAKLIAVVRDPVDRAYSNWMHLWSDGLEPIGDFVQACRAEDARVADGWAPFWHYRRLGRYGEQLRHLYSLFPREQVLVLRYRQLVDEPQQTLDTVCSFLGVEHGHAVSAPPENVRPFVPATRRNLALAKLVRAGAAAGAYFPPRVWRAASVPLLRALHSRGTARPRLGVDQRREVLAPLVDDIRELEELTGQSFADWLGDEGRGEFRARQRPASA</sequence>
<feature type="region of interest" description="Disordered" evidence="2">
    <location>
        <begin position="43"/>
        <end position="62"/>
    </location>
</feature>
<dbReference type="InterPro" id="IPR027417">
    <property type="entry name" value="P-loop_NTPase"/>
</dbReference>
<dbReference type="SUPFAM" id="SSF52540">
    <property type="entry name" value="P-loop containing nucleoside triphosphate hydrolases"/>
    <property type="match status" value="1"/>
</dbReference>
<accession>A0ABX0H1S7</accession>
<keyword evidence="1" id="KW-0808">Transferase</keyword>
<organism evidence="3 4">
    <name type="scientific">Motilibacter deserti</name>
    <dbReference type="NCBI Taxonomy" id="2714956"/>
    <lineage>
        <taxon>Bacteria</taxon>
        <taxon>Bacillati</taxon>
        <taxon>Actinomycetota</taxon>
        <taxon>Actinomycetes</taxon>
        <taxon>Motilibacterales</taxon>
        <taxon>Motilibacteraceae</taxon>
        <taxon>Motilibacter</taxon>
    </lineage>
</organism>
<proteinExistence type="predicted"/>
<dbReference type="Proteomes" id="UP000800981">
    <property type="component" value="Unassembled WGS sequence"/>
</dbReference>
<name>A0ABX0H1S7_9ACTN</name>